<evidence type="ECO:0000256" key="2">
    <source>
        <dbReference type="SAM" id="MobiDB-lite"/>
    </source>
</evidence>
<dbReference type="InterPro" id="IPR003150">
    <property type="entry name" value="DNA-bd_RFX"/>
</dbReference>
<evidence type="ECO:0000256" key="1">
    <source>
        <dbReference type="ARBA" id="ARBA00023125"/>
    </source>
</evidence>
<name>A0A433DI64_9FUNG</name>
<accession>A0A433DI64</accession>
<dbReference type="Pfam" id="PF02257">
    <property type="entry name" value="RFX_DNA_binding"/>
    <property type="match status" value="1"/>
</dbReference>
<dbReference type="InterPro" id="IPR036388">
    <property type="entry name" value="WH-like_DNA-bd_sf"/>
</dbReference>
<feature type="domain" description="RFX-type winged-helix" evidence="3">
    <location>
        <begin position="94"/>
        <end position="188"/>
    </location>
</feature>
<organism evidence="4 5">
    <name type="scientific">Jimgerdemannia flammicorona</name>
    <dbReference type="NCBI Taxonomy" id="994334"/>
    <lineage>
        <taxon>Eukaryota</taxon>
        <taxon>Fungi</taxon>
        <taxon>Fungi incertae sedis</taxon>
        <taxon>Mucoromycota</taxon>
        <taxon>Mucoromycotina</taxon>
        <taxon>Endogonomycetes</taxon>
        <taxon>Endogonales</taxon>
        <taxon>Endogonaceae</taxon>
        <taxon>Jimgerdemannia</taxon>
    </lineage>
</organism>
<feature type="region of interest" description="Disordered" evidence="2">
    <location>
        <begin position="1"/>
        <end position="53"/>
    </location>
</feature>
<comment type="caution">
    <text evidence="4">The sequence shown here is derived from an EMBL/GenBank/DDBJ whole genome shotgun (WGS) entry which is preliminary data.</text>
</comment>
<dbReference type="PANTHER" id="PTHR12619:SF5">
    <property type="entry name" value="TRANSCRIPTION FACTOR RFX4"/>
    <property type="match status" value="1"/>
</dbReference>
<evidence type="ECO:0000313" key="4">
    <source>
        <dbReference type="EMBL" id="RUP50540.1"/>
    </source>
</evidence>
<dbReference type="Proteomes" id="UP000268093">
    <property type="component" value="Unassembled WGS sequence"/>
</dbReference>
<keyword evidence="5" id="KW-1185">Reference proteome</keyword>
<dbReference type="Pfam" id="PF25340">
    <property type="entry name" value="BCD_RFX"/>
    <property type="match status" value="2"/>
</dbReference>
<dbReference type="InterPro" id="IPR057321">
    <property type="entry name" value="RFX1-4/6/8-like_BCD"/>
</dbReference>
<feature type="compositionally biased region" description="Acidic residues" evidence="2">
    <location>
        <begin position="26"/>
        <end position="38"/>
    </location>
</feature>
<dbReference type="GO" id="GO:0000981">
    <property type="term" value="F:DNA-binding transcription factor activity, RNA polymerase II-specific"/>
    <property type="evidence" value="ECO:0007669"/>
    <property type="project" value="TreeGrafter"/>
</dbReference>
<dbReference type="Gene3D" id="1.10.10.10">
    <property type="entry name" value="Winged helix-like DNA-binding domain superfamily/Winged helix DNA-binding domain"/>
    <property type="match status" value="1"/>
</dbReference>
<evidence type="ECO:0000259" key="3">
    <source>
        <dbReference type="PROSITE" id="PS51526"/>
    </source>
</evidence>
<reference evidence="4 5" key="1">
    <citation type="journal article" date="2018" name="New Phytol.">
        <title>Phylogenomics of Endogonaceae and evolution of mycorrhizas within Mucoromycota.</title>
        <authorList>
            <person name="Chang Y."/>
            <person name="Desiro A."/>
            <person name="Na H."/>
            <person name="Sandor L."/>
            <person name="Lipzen A."/>
            <person name="Clum A."/>
            <person name="Barry K."/>
            <person name="Grigoriev I.V."/>
            <person name="Martin F.M."/>
            <person name="Stajich J.E."/>
            <person name="Smith M.E."/>
            <person name="Bonito G."/>
            <person name="Spatafora J.W."/>
        </authorList>
    </citation>
    <scope>NUCLEOTIDE SEQUENCE [LARGE SCALE GENOMIC DNA]</scope>
    <source>
        <strain evidence="4 5">GMNB39</strain>
    </source>
</reference>
<dbReference type="InterPro" id="IPR036390">
    <property type="entry name" value="WH_DNA-bd_sf"/>
</dbReference>
<gene>
    <name evidence="4" type="ORF">BC936DRAFT_138695</name>
</gene>
<protein>
    <submittedName>
        <fullName evidence="4">RFX DNA-binding domain-containing protein</fullName>
    </submittedName>
</protein>
<dbReference type="PROSITE" id="PS51526">
    <property type="entry name" value="RFX_DBD"/>
    <property type="match status" value="1"/>
</dbReference>
<evidence type="ECO:0000313" key="5">
    <source>
        <dbReference type="Proteomes" id="UP000268093"/>
    </source>
</evidence>
<sequence length="495" mass="55725">MHHHHHQQDSSSVQVYNMAPVPDQSDNFDSDGSNDDQADNSNTGNGGGIDLDLSANPDLRKLAMESTETLEALAAKTNSAAPGAAADKARSLFVTTWLFENYEVEEDHNVPRSSMYAHYNKVCQQQGVRPVNSASFGKLIRTVFPILKTRSHEPPLSIDGQPSSFTSLDQQSLYAHPSLSSGGAHVVPSAHHFQSANPDDKEVVRLPEFSPVLETGPPQGVSISAAQQFIHQYYRVHCQQILEKIQMTKFLEVRRTRRLWACGWDVDGVCVESVIERYWQDLPHEQREVADTPEMIEHICRADSVLYEFCMSVLTDWRNMLSASTFILWPNKTVMTSLLPSVLHMMPINLIQTVRHFARQLEFWIATATTSYSQELRSVAHVFTQQLRRHTSLNHLAQAAAAVLESPEQMTAMMIDWGRIDFENIRDQASWVCECHKNDIMQNSECRLVFGFLRRGLCVIRLMGHGGRLQASAEERGQVGELDKLAGGRRRALFG</sequence>
<dbReference type="PANTHER" id="PTHR12619">
    <property type="entry name" value="RFX TRANSCRIPTION FACTOR FAMILY"/>
    <property type="match status" value="1"/>
</dbReference>
<dbReference type="AlphaFoldDB" id="A0A433DI64"/>
<dbReference type="GO" id="GO:0000978">
    <property type="term" value="F:RNA polymerase II cis-regulatory region sequence-specific DNA binding"/>
    <property type="evidence" value="ECO:0007669"/>
    <property type="project" value="TreeGrafter"/>
</dbReference>
<proteinExistence type="predicted"/>
<dbReference type="OrthoDB" id="10056949at2759"/>
<dbReference type="InterPro" id="IPR039779">
    <property type="entry name" value="RFX-like"/>
</dbReference>
<dbReference type="SUPFAM" id="SSF46785">
    <property type="entry name" value="Winged helix' DNA-binding domain"/>
    <property type="match status" value="1"/>
</dbReference>
<keyword evidence="1 4" id="KW-0238">DNA-binding</keyword>
<dbReference type="EMBL" id="RBNI01001357">
    <property type="protein sequence ID" value="RUP50540.1"/>
    <property type="molecule type" value="Genomic_DNA"/>
</dbReference>